<evidence type="ECO:0000256" key="7">
    <source>
        <dbReference type="SAM" id="Phobius"/>
    </source>
</evidence>
<keyword evidence="11" id="KW-1185">Reference proteome</keyword>
<evidence type="ECO:0000256" key="1">
    <source>
        <dbReference type="ARBA" id="ARBA00004651"/>
    </source>
</evidence>
<dbReference type="RefSeq" id="WP_194132587.1">
    <property type="nucleotide sequence ID" value="NZ_JADFFK010000001.1"/>
</dbReference>
<dbReference type="Pfam" id="PF00005">
    <property type="entry name" value="ABC_tran"/>
    <property type="match status" value="1"/>
</dbReference>
<dbReference type="PANTHER" id="PTHR43394:SF1">
    <property type="entry name" value="ATP-BINDING CASSETTE SUB-FAMILY B MEMBER 10, MITOCHONDRIAL"/>
    <property type="match status" value="1"/>
</dbReference>
<keyword evidence="4 10" id="KW-0067">ATP-binding</keyword>
<proteinExistence type="predicted"/>
<organism evidence="10 11">
    <name type="scientific">Salipiger mangrovisoli</name>
    <dbReference type="NCBI Taxonomy" id="2865933"/>
    <lineage>
        <taxon>Bacteria</taxon>
        <taxon>Pseudomonadati</taxon>
        <taxon>Pseudomonadota</taxon>
        <taxon>Alphaproteobacteria</taxon>
        <taxon>Rhodobacterales</taxon>
        <taxon>Roseobacteraceae</taxon>
        <taxon>Salipiger</taxon>
    </lineage>
</organism>
<feature type="transmembrane region" description="Helical" evidence="7">
    <location>
        <begin position="167"/>
        <end position="185"/>
    </location>
</feature>
<dbReference type="EMBL" id="JADFFK010000001">
    <property type="protein sequence ID" value="MBE9635234.1"/>
    <property type="molecule type" value="Genomic_DNA"/>
</dbReference>
<comment type="caution">
    <text evidence="10">The sequence shown here is derived from an EMBL/GenBank/DDBJ whole genome shotgun (WGS) entry which is preliminary data.</text>
</comment>
<dbReference type="SUPFAM" id="SSF90123">
    <property type="entry name" value="ABC transporter transmembrane region"/>
    <property type="match status" value="1"/>
</dbReference>
<dbReference type="InterPro" id="IPR003439">
    <property type="entry name" value="ABC_transporter-like_ATP-bd"/>
</dbReference>
<evidence type="ECO:0000256" key="3">
    <source>
        <dbReference type="ARBA" id="ARBA00022741"/>
    </source>
</evidence>
<dbReference type="CDD" id="cd18552">
    <property type="entry name" value="ABC_6TM_MsbA_like"/>
    <property type="match status" value="1"/>
</dbReference>
<evidence type="ECO:0000259" key="8">
    <source>
        <dbReference type="PROSITE" id="PS50893"/>
    </source>
</evidence>
<feature type="transmembrane region" description="Helical" evidence="7">
    <location>
        <begin position="27"/>
        <end position="48"/>
    </location>
</feature>
<feature type="transmembrane region" description="Helical" evidence="7">
    <location>
        <begin position="138"/>
        <end position="161"/>
    </location>
</feature>
<dbReference type="Proteomes" id="UP000607796">
    <property type="component" value="Unassembled WGS sequence"/>
</dbReference>
<keyword evidence="5 7" id="KW-1133">Transmembrane helix</keyword>
<feature type="domain" description="ABC transporter" evidence="8">
    <location>
        <begin position="344"/>
        <end position="577"/>
    </location>
</feature>
<dbReference type="SUPFAM" id="SSF52540">
    <property type="entry name" value="P-loop containing nucleoside triphosphate hydrolases"/>
    <property type="match status" value="1"/>
</dbReference>
<dbReference type="SMART" id="SM00382">
    <property type="entry name" value="AAA"/>
    <property type="match status" value="1"/>
</dbReference>
<dbReference type="PROSITE" id="PS00211">
    <property type="entry name" value="ABC_TRANSPORTER_1"/>
    <property type="match status" value="1"/>
</dbReference>
<dbReference type="PROSITE" id="PS50893">
    <property type="entry name" value="ABC_TRANSPORTER_2"/>
    <property type="match status" value="1"/>
</dbReference>
<evidence type="ECO:0000256" key="4">
    <source>
        <dbReference type="ARBA" id="ARBA00022840"/>
    </source>
</evidence>
<protein>
    <submittedName>
        <fullName evidence="10">ABC transporter ATP-binding protein</fullName>
    </submittedName>
</protein>
<dbReference type="InterPro" id="IPR017871">
    <property type="entry name" value="ABC_transporter-like_CS"/>
</dbReference>
<dbReference type="InterPro" id="IPR003593">
    <property type="entry name" value="AAA+_ATPase"/>
</dbReference>
<feature type="transmembrane region" description="Helical" evidence="7">
    <location>
        <begin position="254"/>
        <end position="275"/>
    </location>
</feature>
<comment type="subcellular location">
    <subcellularLocation>
        <location evidence="1">Cell membrane</location>
        <topology evidence="1">Multi-pass membrane protein</topology>
    </subcellularLocation>
</comment>
<evidence type="ECO:0000256" key="2">
    <source>
        <dbReference type="ARBA" id="ARBA00022692"/>
    </source>
</evidence>
<dbReference type="InterPro" id="IPR036640">
    <property type="entry name" value="ABC1_TM_sf"/>
</dbReference>
<feature type="transmembrane region" description="Helical" evidence="7">
    <location>
        <begin position="63"/>
        <end position="81"/>
    </location>
</feature>
<dbReference type="Gene3D" id="3.40.50.300">
    <property type="entry name" value="P-loop containing nucleotide triphosphate hydrolases"/>
    <property type="match status" value="1"/>
</dbReference>
<evidence type="ECO:0000313" key="11">
    <source>
        <dbReference type="Proteomes" id="UP000607796"/>
    </source>
</evidence>
<dbReference type="InterPro" id="IPR027417">
    <property type="entry name" value="P-loop_NTPase"/>
</dbReference>
<feature type="domain" description="ABC transmembrane type-1" evidence="9">
    <location>
        <begin position="28"/>
        <end position="309"/>
    </location>
</feature>
<keyword evidence="3" id="KW-0547">Nucleotide-binding</keyword>
<name>A0ABR9WVC6_9RHOB</name>
<keyword evidence="6 7" id="KW-0472">Membrane</keyword>
<evidence type="ECO:0000259" key="9">
    <source>
        <dbReference type="PROSITE" id="PS50929"/>
    </source>
</evidence>
<dbReference type="Gene3D" id="1.20.1560.10">
    <property type="entry name" value="ABC transporter type 1, transmembrane domain"/>
    <property type="match status" value="1"/>
</dbReference>
<reference evidence="10 11" key="1">
    <citation type="journal article" date="2021" name="Int. J. Syst. Evol. Microbiol.">
        <title>Salipiger mangrovisoli sp. nov., isolated from mangrove soil and the proposal for the reclassification of Paraphaeobacter pallidus as Salipiger pallidus comb. nov.</title>
        <authorList>
            <person name="Du J."/>
            <person name="Liu Y."/>
            <person name="Pei T."/>
            <person name="Deng M.R."/>
            <person name="Zhu H."/>
        </authorList>
    </citation>
    <scope>NUCLEOTIDE SEQUENCE [LARGE SCALE GENOMIC DNA]</scope>
    <source>
        <strain evidence="10 11">6D45A</strain>
    </source>
</reference>
<dbReference type="GO" id="GO:0005524">
    <property type="term" value="F:ATP binding"/>
    <property type="evidence" value="ECO:0007669"/>
    <property type="project" value="UniProtKB-KW"/>
</dbReference>
<dbReference type="PANTHER" id="PTHR43394">
    <property type="entry name" value="ATP-DEPENDENT PERMEASE MDL1, MITOCHONDRIAL"/>
    <property type="match status" value="1"/>
</dbReference>
<evidence type="ECO:0000256" key="5">
    <source>
        <dbReference type="ARBA" id="ARBA00022989"/>
    </source>
</evidence>
<dbReference type="Pfam" id="PF00664">
    <property type="entry name" value="ABC_membrane"/>
    <property type="match status" value="1"/>
</dbReference>
<dbReference type="InterPro" id="IPR011527">
    <property type="entry name" value="ABC1_TM_dom"/>
</dbReference>
<dbReference type="InterPro" id="IPR039421">
    <property type="entry name" value="Type_1_exporter"/>
</dbReference>
<evidence type="ECO:0000256" key="6">
    <source>
        <dbReference type="ARBA" id="ARBA00023136"/>
    </source>
</evidence>
<dbReference type="PROSITE" id="PS50929">
    <property type="entry name" value="ABC_TM1F"/>
    <property type="match status" value="1"/>
</dbReference>
<gene>
    <name evidence="10" type="ORF">IQ782_00120</name>
</gene>
<evidence type="ECO:0000313" key="10">
    <source>
        <dbReference type="EMBL" id="MBE9635234.1"/>
    </source>
</evidence>
<accession>A0ABR9WVC6</accession>
<keyword evidence="2 7" id="KW-0812">Transmembrane</keyword>
<sequence>MSVKDKTQGNLLYWLGRRYLWRYRWQIVIAFIFMMLEGSMFGFLSYMMKPMFDDVLVGGSRTALTWVGIAIFTIFMVRAVSSIIQKVVLTRVSQKTVADIRNDLLAHLMRLDGSFHQKHGPGYLMQRIEGDVGAVSKVWSILITGTGRDVIALFSLFGVAIGMDWRWTLLALIGVPLMVAPTMLLQRYVRKYARRARDISAGLSTRLNEVFHGIVPIKLNRLERYEAKRYKDLTKERIRTSVASSLGQSAIPGLIDVMSGIGILAVLLLGGGQIISGEKSVGDFMAFFTAIGLAFEPLRRLGAVSGTWQIAAASIERIKELLELEPELRDPPHPVPAPQGVPEIVLSAVELNYSETAVLRGTTFTAEAGKTTALVGASGAGKSTVFNVLTRLVDPDKGEVTVGGVRTDAMRLADLRGMFSVVSQDALLFEDSLRENILLGRTDISDARLEEVLDAAHVSDFVPRLPNGLDSLAGTRGSNLSGGQRQRVAIARALLRDTPILLLDEATSALDAASEQVVQAALDKLSAGRTTLVIAHRLSTIRNADKIVVMDAGHVVEEGTHDELLALQGAYARLHAMQFEDEQTV</sequence>